<gene>
    <name evidence="2" type="ORF">AQUCO_02000199v1</name>
</gene>
<evidence type="ECO:0008006" key="4">
    <source>
        <dbReference type="Google" id="ProtNLM"/>
    </source>
</evidence>
<dbReference type="SUPFAM" id="SSF52047">
    <property type="entry name" value="RNI-like"/>
    <property type="match status" value="1"/>
</dbReference>
<dbReference type="Proteomes" id="UP000230069">
    <property type="component" value="Unassembled WGS sequence"/>
</dbReference>
<dbReference type="InterPro" id="IPR032675">
    <property type="entry name" value="LRR_dom_sf"/>
</dbReference>
<proteinExistence type="predicted"/>
<sequence length="416" mass="49332">MATKNRLDLLKDDDNDLSLTQLTELHQEILTKAKLAKLEIMKKKAEEQAEIIKKKAEEQAKIMKKKAEEEAKPRREPHLFRSIDLRNIDGRYFSRIDVNKLVKEAVDRSCRQLVEFSVDDHRFSSDQHLQYVVDKSIALKCLRFKFDGFNDEEVLIDVIRKAPFLEEFGLFYDYYRFPTVLIEAVGQLCPKLRCLRFSCPSYNDCPPDDEELRSEVLIKLVRKIPFLEELELCYYIKFPTELIKEVGRSCTQVKCLRLNGKYYYNWQFRVSDEDVLAISNHIPQLRRLHLSCFMFTNIGLEVMLNRCTNLEYLDIESCKYSDLEGSEQMKKKCEESGKTVRLPNYSIDDENIRRGDCWSDYGYNDSDKESDYGYNDRDKENEEDLERHFQNYLYQEYLDSLDNSIFLPKKINTCYL</sequence>
<dbReference type="PANTHER" id="PTHR38926:SF2">
    <property type="entry name" value="F-BOX_LRR-REPEAT PROTEIN 21-RELATED"/>
    <property type="match status" value="1"/>
</dbReference>
<dbReference type="OrthoDB" id="2095648at2759"/>
<protein>
    <recommendedName>
        <fullName evidence="4">FBD domain-containing protein</fullName>
    </recommendedName>
</protein>
<dbReference type="AlphaFoldDB" id="A0A2G5DGF5"/>
<name>A0A2G5DGF5_AQUCA</name>
<keyword evidence="3" id="KW-1185">Reference proteome</keyword>
<evidence type="ECO:0000313" key="2">
    <source>
        <dbReference type="EMBL" id="PIA42595.1"/>
    </source>
</evidence>
<reference evidence="2 3" key="1">
    <citation type="submission" date="2017-09" db="EMBL/GenBank/DDBJ databases">
        <title>WGS assembly of Aquilegia coerulea Goldsmith.</title>
        <authorList>
            <person name="Hodges S."/>
            <person name="Kramer E."/>
            <person name="Nordborg M."/>
            <person name="Tomkins J."/>
            <person name="Borevitz J."/>
            <person name="Derieg N."/>
            <person name="Yan J."/>
            <person name="Mihaltcheva S."/>
            <person name="Hayes R.D."/>
            <person name="Rokhsar D."/>
        </authorList>
    </citation>
    <scope>NUCLEOTIDE SEQUENCE [LARGE SCALE GENOMIC DNA]</scope>
    <source>
        <strain evidence="3">cv. Goldsmith</strain>
    </source>
</reference>
<evidence type="ECO:0000256" key="1">
    <source>
        <dbReference type="SAM" id="Coils"/>
    </source>
</evidence>
<accession>A0A2G5DGF5</accession>
<organism evidence="2 3">
    <name type="scientific">Aquilegia coerulea</name>
    <name type="common">Rocky mountain columbine</name>
    <dbReference type="NCBI Taxonomy" id="218851"/>
    <lineage>
        <taxon>Eukaryota</taxon>
        <taxon>Viridiplantae</taxon>
        <taxon>Streptophyta</taxon>
        <taxon>Embryophyta</taxon>
        <taxon>Tracheophyta</taxon>
        <taxon>Spermatophyta</taxon>
        <taxon>Magnoliopsida</taxon>
        <taxon>Ranunculales</taxon>
        <taxon>Ranunculaceae</taxon>
        <taxon>Thalictroideae</taxon>
        <taxon>Aquilegia</taxon>
    </lineage>
</organism>
<evidence type="ECO:0000313" key="3">
    <source>
        <dbReference type="Proteomes" id="UP000230069"/>
    </source>
</evidence>
<dbReference type="PANTHER" id="PTHR38926">
    <property type="entry name" value="F-BOX DOMAIN CONTAINING PROTEIN, EXPRESSED"/>
    <property type="match status" value="1"/>
</dbReference>
<dbReference type="Gene3D" id="3.80.10.10">
    <property type="entry name" value="Ribonuclease Inhibitor"/>
    <property type="match status" value="1"/>
</dbReference>
<dbReference type="STRING" id="218851.A0A2G5DGF5"/>
<dbReference type="EMBL" id="KZ305037">
    <property type="protein sequence ID" value="PIA42595.1"/>
    <property type="molecule type" value="Genomic_DNA"/>
</dbReference>
<feature type="coiled-coil region" evidence="1">
    <location>
        <begin position="35"/>
        <end position="66"/>
    </location>
</feature>
<keyword evidence="1" id="KW-0175">Coiled coil</keyword>
<dbReference type="InParanoid" id="A0A2G5DGF5"/>